<evidence type="ECO:0000313" key="1">
    <source>
        <dbReference type="EMBL" id="TVM32142.1"/>
    </source>
</evidence>
<dbReference type="Proteomes" id="UP000434052">
    <property type="component" value="Unassembled WGS sequence"/>
</dbReference>
<name>A0A6P1ZFP8_9BACT</name>
<organism evidence="1 2">
    <name type="scientific">Oceanidesulfovibrio marinus</name>
    <dbReference type="NCBI Taxonomy" id="370038"/>
    <lineage>
        <taxon>Bacteria</taxon>
        <taxon>Pseudomonadati</taxon>
        <taxon>Thermodesulfobacteriota</taxon>
        <taxon>Desulfovibrionia</taxon>
        <taxon>Desulfovibrionales</taxon>
        <taxon>Desulfovibrionaceae</taxon>
        <taxon>Oceanidesulfovibrio</taxon>
    </lineage>
</organism>
<sequence>MHDLALGTLDANAVKELLDETALALSDVSLSPETTTVDVAQLSFYDDYSLYALRDDASSAPNVHYLLHKPDDPVLLDGTNEPIYRVNQCALIQIEDATVVAYAKFFFHFVRGKLGSFMIVEKPEDVVWQSDTPQKQKDEVNALLMPVANNGIGEDNFYSLTATIIFKNALFRTDIKIAPFSMEATGPRSDIVTTFSTGDMILCNEKVLLEGLPVFPEPFVAFPAESIRD</sequence>
<gene>
    <name evidence="1" type="ORF">DQK91_16565</name>
</gene>
<dbReference type="OrthoDB" id="9905616at2"/>
<proteinExistence type="predicted"/>
<dbReference type="EMBL" id="QMIF01000012">
    <property type="protein sequence ID" value="TVM32142.1"/>
    <property type="molecule type" value="Genomic_DNA"/>
</dbReference>
<reference evidence="1 2" key="1">
    <citation type="submission" date="2018-06" db="EMBL/GenBank/DDBJ databases">
        <title>Complete genome of Desulfovibrio marinus P48SEP.</title>
        <authorList>
            <person name="Crispim J.S."/>
            <person name="Vidigal P.M.P."/>
            <person name="Silva L.C.F."/>
            <person name="Araujo L.C."/>
            <person name="Laguardia C.N."/>
            <person name="Dias R.S."/>
            <person name="Sousa M.P."/>
            <person name="Paula S.O."/>
            <person name="Silva C."/>
        </authorList>
    </citation>
    <scope>NUCLEOTIDE SEQUENCE [LARGE SCALE GENOMIC DNA]</scope>
    <source>
        <strain evidence="1 2">P48SEP</strain>
    </source>
</reference>
<evidence type="ECO:0000313" key="2">
    <source>
        <dbReference type="Proteomes" id="UP000434052"/>
    </source>
</evidence>
<protein>
    <submittedName>
        <fullName evidence="1">Uncharacterized protein</fullName>
    </submittedName>
</protein>
<dbReference type="AlphaFoldDB" id="A0A6P1ZFP8"/>
<dbReference type="RefSeq" id="WP_144306508.1">
    <property type="nucleotide sequence ID" value="NZ_QMIF01000012.1"/>
</dbReference>
<comment type="caution">
    <text evidence="1">The sequence shown here is derived from an EMBL/GenBank/DDBJ whole genome shotgun (WGS) entry which is preliminary data.</text>
</comment>
<accession>A0A6P1ZFP8</accession>